<proteinExistence type="inferred from homology"/>
<dbReference type="GO" id="GO:1990817">
    <property type="term" value="F:poly(A) RNA polymerase activity"/>
    <property type="evidence" value="ECO:0007669"/>
    <property type="project" value="UniProtKB-EC"/>
</dbReference>
<evidence type="ECO:0000256" key="2">
    <source>
        <dbReference type="ARBA" id="ARBA00012388"/>
    </source>
</evidence>
<keyword evidence="3" id="KW-0479">Metal-binding</keyword>
<dbReference type="SUPFAM" id="SSF81631">
    <property type="entry name" value="PAP/OAS1 substrate-binding domain"/>
    <property type="match status" value="1"/>
</dbReference>
<dbReference type="GO" id="GO:0003887">
    <property type="term" value="F:DNA-directed DNA polymerase activity"/>
    <property type="evidence" value="ECO:0007669"/>
    <property type="project" value="UniProtKB-KW"/>
</dbReference>
<evidence type="ECO:0000313" key="8">
    <source>
        <dbReference type="EMBL" id="SPO07524.1"/>
    </source>
</evidence>
<feature type="compositionally biased region" description="Low complexity" evidence="5">
    <location>
        <begin position="104"/>
        <end position="113"/>
    </location>
</feature>
<dbReference type="GO" id="GO:0005730">
    <property type="term" value="C:nucleolus"/>
    <property type="evidence" value="ECO:0007669"/>
    <property type="project" value="TreeGrafter"/>
</dbReference>
<dbReference type="GO" id="GO:0046872">
    <property type="term" value="F:metal ion binding"/>
    <property type="evidence" value="ECO:0007669"/>
    <property type="project" value="UniProtKB-KW"/>
</dbReference>
<organism evidence="8 9">
    <name type="scientific">Cephalotrichum gorgonifer</name>
    <dbReference type="NCBI Taxonomy" id="2041049"/>
    <lineage>
        <taxon>Eukaryota</taxon>
        <taxon>Fungi</taxon>
        <taxon>Dikarya</taxon>
        <taxon>Ascomycota</taxon>
        <taxon>Pezizomycotina</taxon>
        <taxon>Sordariomycetes</taxon>
        <taxon>Hypocreomycetidae</taxon>
        <taxon>Microascales</taxon>
        <taxon>Microascaceae</taxon>
        <taxon>Cephalotrichum</taxon>
    </lineage>
</organism>
<keyword evidence="9" id="KW-1185">Reference proteome</keyword>
<comment type="caution">
    <text evidence="8">The sequence shown here is derived from an EMBL/GenBank/DDBJ whole genome shotgun (WGS) entry which is preliminary data.</text>
</comment>
<dbReference type="Pfam" id="PF22600">
    <property type="entry name" value="MTPAP-like_central"/>
    <property type="match status" value="1"/>
</dbReference>
<feature type="compositionally biased region" description="Low complexity" evidence="5">
    <location>
        <begin position="121"/>
        <end position="136"/>
    </location>
</feature>
<dbReference type="InterPro" id="IPR045862">
    <property type="entry name" value="Trf4-like"/>
</dbReference>
<sequence>MEAAGGADQVGSHAHAGDVPPHLPNPPDQTPVNAARLLHNRGHVATTTSTPLHLRQSLRLRPLLFLPAASPHSPDGGTRIATGRDRPAIEIAIAIGDRAAATQLPKAKAATATGPTDPHRATSPSASPAPRASYPSPHHEHSRAELGVASEDAEEDGSVFLRDGDEGAKYKSIDDLSDDEEHEMDMSDSDNSDDGEPAHKRSKPNPTTPKSGDSGDAVPRWSNPDPYTALPPPDPTQRKKTDVVQLIRKARVEAEEAKDKAAPALDEFISFDADSEDEEEKAREEAEKAREAEKAKEADAWPPRRPVDNGKDADAWPPRRGYTDDNGRRSDPLGSRKRTADDEIKPPPPGPIKRKVSNMTLKGNLSSEWLPVPGQDPCPWATVDHSATPEMGAWLHKEIIDFYEHFRPRKFEQAMRQALVDNLNKALRRNLGFRGCEVKAFGSFMSGLYLPMADMDLVICSESLLKQGWVTQRLCSKSSLYRFRAFLQNENIPTRDTIQVIAGARVPLVKYVDRTTGLKVDISFENIGGVKAIDRFMTWRRQYPAMPILVTIIKQYLSMRGLNEPVNGGIGGFSVICLVVSMLQLMPQVQSGDMIPEHHLGELLLEFFDLYGNRFHYEDVAIRLNPPGYVPKSQVNSFPYKALDRLSIIDPNNVNNDVSGGSYNFESVARGFRQGFETLKKRLAELSAQSPEERSNGSILEAILGGNYDNFEAQREYLRQLHGKTIGNCDDSPHVY</sequence>
<dbReference type="Pfam" id="PF03828">
    <property type="entry name" value="PAP_assoc"/>
    <property type="match status" value="1"/>
</dbReference>
<dbReference type="Proteomes" id="UP001187682">
    <property type="component" value="Unassembled WGS sequence"/>
</dbReference>
<feature type="domain" description="PAP-associated" evidence="6">
    <location>
        <begin position="599"/>
        <end position="656"/>
    </location>
</feature>
<evidence type="ECO:0000313" key="9">
    <source>
        <dbReference type="Proteomes" id="UP001187682"/>
    </source>
</evidence>
<dbReference type="InterPro" id="IPR002058">
    <property type="entry name" value="PAP_assoc"/>
</dbReference>
<keyword evidence="8" id="KW-0808">Transferase</keyword>
<dbReference type="GO" id="GO:0031499">
    <property type="term" value="C:TRAMP complex"/>
    <property type="evidence" value="ECO:0007669"/>
    <property type="project" value="TreeGrafter"/>
</dbReference>
<feature type="compositionally biased region" description="Basic and acidic residues" evidence="5">
    <location>
        <begin position="305"/>
        <end position="314"/>
    </location>
</feature>
<feature type="compositionally biased region" description="Acidic residues" evidence="5">
    <location>
        <begin position="175"/>
        <end position="195"/>
    </location>
</feature>
<evidence type="ECO:0000256" key="4">
    <source>
        <dbReference type="ARBA" id="ARBA00022842"/>
    </source>
</evidence>
<dbReference type="EC" id="2.7.7.19" evidence="2"/>
<dbReference type="EMBL" id="ONZQ02000021">
    <property type="protein sequence ID" value="SPO07524.1"/>
    <property type="molecule type" value="Genomic_DNA"/>
</dbReference>
<keyword evidence="4" id="KW-0460">Magnesium</keyword>
<keyword evidence="8" id="KW-0239">DNA-directed DNA polymerase</keyword>
<evidence type="ECO:0000256" key="3">
    <source>
        <dbReference type="ARBA" id="ARBA00022723"/>
    </source>
</evidence>
<evidence type="ECO:0000256" key="1">
    <source>
        <dbReference type="ARBA" id="ARBA00008593"/>
    </source>
</evidence>
<feature type="region of interest" description="Disordered" evidence="5">
    <location>
        <begin position="1"/>
        <end position="33"/>
    </location>
</feature>
<feature type="compositionally biased region" description="Basic and acidic residues" evidence="5">
    <location>
        <begin position="250"/>
        <end position="261"/>
    </location>
</feature>
<feature type="compositionally biased region" description="Basic and acidic residues" evidence="5">
    <location>
        <begin position="280"/>
        <end position="299"/>
    </location>
</feature>
<dbReference type="AlphaFoldDB" id="A0AAE8N832"/>
<evidence type="ECO:0000256" key="5">
    <source>
        <dbReference type="SAM" id="MobiDB-lite"/>
    </source>
</evidence>
<dbReference type="SUPFAM" id="SSF81301">
    <property type="entry name" value="Nucleotidyltransferase"/>
    <property type="match status" value="1"/>
</dbReference>
<protein>
    <recommendedName>
        <fullName evidence="2">polynucleotide adenylyltransferase</fullName>
        <ecNumber evidence="2">2.7.7.19</ecNumber>
    </recommendedName>
</protein>
<gene>
    <name evidence="8" type="ORF">DNG_10218</name>
</gene>
<comment type="similarity">
    <text evidence="1">Belongs to the DNA polymerase type-B-like family.</text>
</comment>
<dbReference type="Gene3D" id="1.10.1410.10">
    <property type="match status" value="1"/>
</dbReference>
<evidence type="ECO:0000259" key="6">
    <source>
        <dbReference type="Pfam" id="PF03828"/>
    </source>
</evidence>
<dbReference type="GO" id="GO:0003729">
    <property type="term" value="F:mRNA binding"/>
    <property type="evidence" value="ECO:0007669"/>
    <property type="project" value="TreeGrafter"/>
</dbReference>
<dbReference type="GO" id="GO:0010605">
    <property type="term" value="P:negative regulation of macromolecule metabolic process"/>
    <property type="evidence" value="ECO:0007669"/>
    <property type="project" value="UniProtKB-ARBA"/>
</dbReference>
<feature type="region of interest" description="Disordered" evidence="5">
    <location>
        <begin position="104"/>
        <end position="357"/>
    </location>
</feature>
<dbReference type="GO" id="GO:0031123">
    <property type="term" value="P:RNA 3'-end processing"/>
    <property type="evidence" value="ECO:0007669"/>
    <property type="project" value="TreeGrafter"/>
</dbReference>
<evidence type="ECO:0000259" key="7">
    <source>
        <dbReference type="Pfam" id="PF22600"/>
    </source>
</evidence>
<accession>A0AAE8N832</accession>
<dbReference type="CDD" id="cd05402">
    <property type="entry name" value="NT_PAP_TUTase"/>
    <property type="match status" value="1"/>
</dbReference>
<feature type="domain" description="Poly(A) RNA polymerase mitochondrial-like central palm" evidence="7">
    <location>
        <begin position="395"/>
        <end position="531"/>
    </location>
</feature>
<name>A0AAE8N832_9PEZI</name>
<dbReference type="GO" id="GO:0043634">
    <property type="term" value="P:polyadenylation-dependent ncRNA catabolic process"/>
    <property type="evidence" value="ECO:0007669"/>
    <property type="project" value="TreeGrafter"/>
</dbReference>
<reference evidence="8" key="1">
    <citation type="submission" date="2018-03" db="EMBL/GenBank/DDBJ databases">
        <authorList>
            <person name="Guldener U."/>
        </authorList>
    </citation>
    <scope>NUCLEOTIDE SEQUENCE</scope>
</reference>
<dbReference type="InterPro" id="IPR043519">
    <property type="entry name" value="NT_sf"/>
</dbReference>
<keyword evidence="8" id="KW-0548">Nucleotidyltransferase</keyword>
<dbReference type="PANTHER" id="PTHR23092">
    <property type="entry name" value="POLY(A) RNA POLYMERASE"/>
    <property type="match status" value="1"/>
</dbReference>
<dbReference type="PANTHER" id="PTHR23092:SF15">
    <property type="entry name" value="INACTIVE NON-CANONICAL POLY(A) RNA POLYMERASE PROTEIN TRF4-2-RELATED"/>
    <property type="match status" value="1"/>
</dbReference>
<feature type="compositionally biased region" description="Basic and acidic residues" evidence="5">
    <location>
        <begin position="321"/>
        <end position="331"/>
    </location>
</feature>
<dbReference type="Gene3D" id="3.30.460.10">
    <property type="entry name" value="Beta Polymerase, domain 2"/>
    <property type="match status" value="1"/>
</dbReference>
<feature type="compositionally biased region" description="Basic and acidic residues" evidence="5">
    <location>
        <begin position="162"/>
        <end position="174"/>
    </location>
</feature>
<dbReference type="InterPro" id="IPR054708">
    <property type="entry name" value="MTPAP-like_central"/>
</dbReference>